<gene>
    <name evidence="1" type="ORF">CEXT_488561</name>
</gene>
<sequence>MLQNIIKISTLYIHYTNGTWVVKIAGSKLRRFPQPDPIRSGQGIVLNTVLELLMHFLTKNQSMHTGEALNAFQPFDCMVLHAFQSQHVGSACDISLIPLVEMFQFWPDESNYNASLSPQALLGRLKA</sequence>
<dbReference type="Proteomes" id="UP001054945">
    <property type="component" value="Unassembled WGS sequence"/>
</dbReference>
<organism evidence="1 2">
    <name type="scientific">Caerostris extrusa</name>
    <name type="common">Bark spider</name>
    <name type="synonym">Caerostris bankana</name>
    <dbReference type="NCBI Taxonomy" id="172846"/>
    <lineage>
        <taxon>Eukaryota</taxon>
        <taxon>Metazoa</taxon>
        <taxon>Ecdysozoa</taxon>
        <taxon>Arthropoda</taxon>
        <taxon>Chelicerata</taxon>
        <taxon>Arachnida</taxon>
        <taxon>Araneae</taxon>
        <taxon>Araneomorphae</taxon>
        <taxon>Entelegynae</taxon>
        <taxon>Araneoidea</taxon>
        <taxon>Araneidae</taxon>
        <taxon>Caerostris</taxon>
    </lineage>
</organism>
<accession>A0AAV4NTZ3</accession>
<evidence type="ECO:0000313" key="1">
    <source>
        <dbReference type="EMBL" id="GIX87780.1"/>
    </source>
</evidence>
<keyword evidence="2" id="KW-1185">Reference proteome</keyword>
<dbReference type="AlphaFoldDB" id="A0AAV4NTZ3"/>
<comment type="caution">
    <text evidence="1">The sequence shown here is derived from an EMBL/GenBank/DDBJ whole genome shotgun (WGS) entry which is preliminary data.</text>
</comment>
<protein>
    <submittedName>
        <fullName evidence="1">Uncharacterized protein</fullName>
    </submittedName>
</protein>
<reference evidence="1 2" key="1">
    <citation type="submission" date="2021-06" db="EMBL/GenBank/DDBJ databases">
        <title>Caerostris extrusa draft genome.</title>
        <authorList>
            <person name="Kono N."/>
            <person name="Arakawa K."/>
        </authorList>
    </citation>
    <scope>NUCLEOTIDE SEQUENCE [LARGE SCALE GENOMIC DNA]</scope>
</reference>
<name>A0AAV4NTZ3_CAEEX</name>
<dbReference type="EMBL" id="BPLR01003711">
    <property type="protein sequence ID" value="GIX87780.1"/>
    <property type="molecule type" value="Genomic_DNA"/>
</dbReference>
<proteinExistence type="predicted"/>
<evidence type="ECO:0000313" key="2">
    <source>
        <dbReference type="Proteomes" id="UP001054945"/>
    </source>
</evidence>